<comment type="caution">
    <text evidence="1">The sequence shown here is derived from an EMBL/GenBank/DDBJ whole genome shotgun (WGS) entry which is preliminary data.</text>
</comment>
<proteinExistence type="predicted"/>
<protein>
    <recommendedName>
        <fullName evidence="3">hAT-like transposase RNase-H fold domain-containing protein</fullName>
    </recommendedName>
</protein>
<evidence type="ECO:0000313" key="2">
    <source>
        <dbReference type="Proteomes" id="UP000037035"/>
    </source>
</evidence>
<reference evidence="1 2" key="1">
    <citation type="submission" date="2015-08" db="EMBL/GenBank/DDBJ databases">
        <title>Next Generation Sequencing and Analysis of the Genome of Puccinia sorghi L Schw, the Causal Agent of Maize Common Rust.</title>
        <authorList>
            <person name="Rochi L."/>
            <person name="Burguener G."/>
            <person name="Darino M."/>
            <person name="Turjanski A."/>
            <person name="Kreff E."/>
            <person name="Dieguez M.J."/>
            <person name="Sacco F."/>
        </authorList>
    </citation>
    <scope>NUCLEOTIDE SEQUENCE [LARGE SCALE GENOMIC DNA]</scope>
    <source>
        <strain evidence="1 2">RO10H11247</strain>
    </source>
</reference>
<dbReference type="AlphaFoldDB" id="A0A0L6VJ34"/>
<organism evidence="1 2">
    <name type="scientific">Puccinia sorghi</name>
    <dbReference type="NCBI Taxonomy" id="27349"/>
    <lineage>
        <taxon>Eukaryota</taxon>
        <taxon>Fungi</taxon>
        <taxon>Dikarya</taxon>
        <taxon>Basidiomycota</taxon>
        <taxon>Pucciniomycotina</taxon>
        <taxon>Pucciniomycetes</taxon>
        <taxon>Pucciniales</taxon>
        <taxon>Pucciniaceae</taxon>
        <taxon>Puccinia</taxon>
    </lineage>
</organism>
<name>A0A0L6VJ34_9BASI</name>
<dbReference type="OrthoDB" id="2350995at2759"/>
<sequence length="82" mass="9782">MDGEDQFQLIQPADEMIKKIDQYLTEAIKKPCFICAMVFDPKFKTSFWEEKHISFIDEHHHIYFNEVVNIFETALLTQLNQT</sequence>
<gene>
    <name evidence="1" type="ORF">VP01_1606g6</name>
</gene>
<evidence type="ECO:0000313" key="1">
    <source>
        <dbReference type="EMBL" id="KNZ60135.1"/>
    </source>
</evidence>
<evidence type="ECO:0008006" key="3">
    <source>
        <dbReference type="Google" id="ProtNLM"/>
    </source>
</evidence>
<keyword evidence="2" id="KW-1185">Reference proteome</keyword>
<dbReference type="VEuPathDB" id="FungiDB:VP01_1606g6"/>
<dbReference type="EMBL" id="LAVV01006400">
    <property type="protein sequence ID" value="KNZ60135.1"/>
    <property type="molecule type" value="Genomic_DNA"/>
</dbReference>
<accession>A0A0L6VJ34</accession>
<dbReference type="Proteomes" id="UP000037035">
    <property type="component" value="Unassembled WGS sequence"/>
</dbReference>